<evidence type="ECO:0000313" key="1">
    <source>
        <dbReference type="EMBL" id="BCR36616.1"/>
    </source>
</evidence>
<evidence type="ECO:0000313" key="2">
    <source>
        <dbReference type="Proteomes" id="UP000620133"/>
    </source>
</evidence>
<accession>A0A7U9XV69</accession>
<dbReference type="GO" id="GO:0005886">
    <property type="term" value="C:plasma membrane"/>
    <property type="evidence" value="ECO:0007669"/>
    <property type="project" value="UniProtKB-SubCell"/>
</dbReference>
<dbReference type="Proteomes" id="UP000620133">
    <property type="component" value="Chromosome"/>
</dbReference>
<dbReference type="Pfam" id="PF12679">
    <property type="entry name" value="ABC2_membrane_2"/>
    <property type="match status" value="1"/>
</dbReference>
<dbReference type="PANTHER" id="PTHR37305">
    <property type="entry name" value="INTEGRAL MEMBRANE PROTEIN-RELATED"/>
    <property type="match status" value="1"/>
</dbReference>
<proteinExistence type="predicted"/>
<dbReference type="GO" id="GO:0140359">
    <property type="term" value="F:ABC-type transporter activity"/>
    <property type="evidence" value="ECO:0007669"/>
    <property type="project" value="InterPro"/>
</dbReference>
<organism evidence="1 2">
    <name type="scientific">Mariniplasma anaerobium</name>
    <dbReference type="NCBI Taxonomy" id="2735436"/>
    <lineage>
        <taxon>Bacteria</taxon>
        <taxon>Bacillati</taxon>
        <taxon>Mycoplasmatota</taxon>
        <taxon>Mollicutes</taxon>
        <taxon>Acholeplasmatales</taxon>
        <taxon>Acholeplasmataceae</taxon>
        <taxon>Mariniplasma</taxon>
    </lineage>
</organism>
<reference evidence="1" key="1">
    <citation type="submission" date="2021-01" db="EMBL/GenBank/DDBJ databases">
        <title>Draft genome sequence of Acholeplasmataceae bacterium strain Mahy22.</title>
        <authorList>
            <person name="Watanabe M."/>
            <person name="Kojima H."/>
            <person name="Fukui M."/>
        </authorList>
    </citation>
    <scope>NUCLEOTIDE SEQUENCE</scope>
    <source>
        <strain evidence="1">Mahy22</strain>
    </source>
</reference>
<dbReference type="KEGG" id="manr:MPAN_015090"/>
<dbReference type="PANTHER" id="PTHR37305:SF2">
    <property type="entry name" value="BACITRACIN TRANSPORT PERMEASE PROTEIN BCRB"/>
    <property type="match status" value="1"/>
</dbReference>
<protein>
    <recommendedName>
        <fullName evidence="3">ABC transporter permease</fullName>
    </recommendedName>
</protein>
<dbReference type="RefSeq" id="WP_176239262.1">
    <property type="nucleotide sequence ID" value="NZ_AP024412.1"/>
</dbReference>
<name>A0A7U9XV69_9MOLU</name>
<dbReference type="AlphaFoldDB" id="A0A7U9XV69"/>
<dbReference type="EMBL" id="AP024412">
    <property type="protein sequence ID" value="BCR36616.1"/>
    <property type="molecule type" value="Genomic_DNA"/>
</dbReference>
<sequence length="267" mass="29790">MNIYKFEFSMLKKSTLIWSLAVPLGLAFYMLFYPTIATDTGALDDLMNSFPEEFLAAFGMNAELPVSSLLGYFSLTVSMIYIPLAIQASNYGFHMLSVEEREFTADFLLTKPVKRSEIFIAKVLAALTSLFITNLSMWIITIATLYLVKGDSPLELGKVIVVLSSFGFIQLFFFSLSLLISVSVKKVSSVLSFSMGLSFGLYILSALGSVLSFNIFKLLSVYAHFDPNYILINTNHQWNLVIITIAVIIISIPASYFLYSKRNIASL</sequence>
<keyword evidence="2" id="KW-1185">Reference proteome</keyword>
<gene>
    <name evidence="1" type="ORF">MPAN_015090</name>
</gene>
<evidence type="ECO:0008006" key="3">
    <source>
        <dbReference type="Google" id="ProtNLM"/>
    </source>
</evidence>